<comment type="subcellular location">
    <subcellularLocation>
        <location evidence="1">Nucleus</location>
    </subcellularLocation>
</comment>
<evidence type="ECO:0000256" key="10">
    <source>
        <dbReference type="PROSITE-ProRule" id="PRU00042"/>
    </source>
</evidence>
<dbReference type="InterPro" id="IPR050331">
    <property type="entry name" value="Zinc_finger"/>
</dbReference>
<feature type="domain" description="ZAD" evidence="14">
    <location>
        <begin position="5"/>
        <end position="75"/>
    </location>
</feature>
<dbReference type="SMART" id="SM00355">
    <property type="entry name" value="ZnF_C2H2"/>
    <property type="match status" value="9"/>
</dbReference>
<dbReference type="PANTHER" id="PTHR16515:SF49">
    <property type="entry name" value="GASTRULA ZINC FINGER PROTEIN XLCGF49.1-LIKE-RELATED"/>
    <property type="match status" value="1"/>
</dbReference>
<evidence type="ECO:0000256" key="12">
    <source>
        <dbReference type="SAM" id="MobiDB-lite"/>
    </source>
</evidence>
<dbReference type="SUPFAM" id="SSF57716">
    <property type="entry name" value="Glucocorticoid receptor-like (DNA-binding domain)"/>
    <property type="match status" value="1"/>
</dbReference>
<keyword evidence="5 11" id="KW-0862">Zinc</keyword>
<dbReference type="SUPFAM" id="SSF57667">
    <property type="entry name" value="beta-beta-alpha zinc fingers"/>
    <property type="match status" value="5"/>
</dbReference>
<feature type="binding site" evidence="11">
    <location>
        <position position="10"/>
    </location>
    <ligand>
        <name>Zn(2+)</name>
        <dbReference type="ChEBI" id="CHEBI:29105"/>
    </ligand>
</feature>
<dbReference type="EnsemblMetazoa" id="AALFPA23_005403.R6901">
    <property type="protein sequence ID" value="AALFPA23_005403.P6901"/>
    <property type="gene ID" value="AALFPA23_005403"/>
</dbReference>
<keyword evidence="6" id="KW-0805">Transcription regulation</keyword>
<dbReference type="Pfam" id="PF00096">
    <property type="entry name" value="zf-C2H2"/>
    <property type="match status" value="2"/>
</dbReference>
<dbReference type="Proteomes" id="UP000069940">
    <property type="component" value="Unassembled WGS sequence"/>
</dbReference>
<dbReference type="PROSITE" id="PS00028">
    <property type="entry name" value="ZINC_FINGER_C2H2_1"/>
    <property type="match status" value="7"/>
</dbReference>
<evidence type="ECO:0000256" key="2">
    <source>
        <dbReference type="ARBA" id="ARBA00022723"/>
    </source>
</evidence>
<feature type="binding site" evidence="11">
    <location>
        <position position="48"/>
    </location>
    <ligand>
        <name>Zn(2+)</name>
        <dbReference type="ChEBI" id="CHEBI:29105"/>
    </ligand>
</feature>
<dbReference type="Gene3D" id="3.30.160.60">
    <property type="entry name" value="Classic Zinc Finger"/>
    <property type="match status" value="6"/>
</dbReference>
<evidence type="ECO:0000256" key="9">
    <source>
        <dbReference type="ARBA" id="ARBA00023242"/>
    </source>
</evidence>
<feature type="binding site" evidence="11">
    <location>
        <position position="7"/>
    </location>
    <ligand>
        <name>Zn(2+)</name>
        <dbReference type="ChEBI" id="CHEBI:29105"/>
    </ligand>
</feature>
<organism evidence="15 16">
    <name type="scientific">Aedes albopictus</name>
    <name type="common">Asian tiger mosquito</name>
    <name type="synonym">Stegomyia albopicta</name>
    <dbReference type="NCBI Taxonomy" id="7160"/>
    <lineage>
        <taxon>Eukaryota</taxon>
        <taxon>Metazoa</taxon>
        <taxon>Ecdysozoa</taxon>
        <taxon>Arthropoda</taxon>
        <taxon>Hexapoda</taxon>
        <taxon>Insecta</taxon>
        <taxon>Pterygota</taxon>
        <taxon>Neoptera</taxon>
        <taxon>Endopterygota</taxon>
        <taxon>Diptera</taxon>
        <taxon>Nematocera</taxon>
        <taxon>Culicoidea</taxon>
        <taxon>Culicidae</taxon>
        <taxon>Culicinae</taxon>
        <taxon>Aedini</taxon>
        <taxon>Aedes</taxon>
        <taxon>Stegomyia</taxon>
    </lineage>
</organism>
<dbReference type="PANTHER" id="PTHR16515">
    <property type="entry name" value="PR DOMAIN ZINC FINGER PROTEIN"/>
    <property type="match status" value="1"/>
</dbReference>
<feature type="domain" description="C2H2-type" evidence="13">
    <location>
        <begin position="384"/>
        <end position="411"/>
    </location>
</feature>
<keyword evidence="9" id="KW-0539">Nucleus</keyword>
<keyword evidence="3" id="KW-0677">Repeat</keyword>
<feature type="domain" description="C2H2-type" evidence="13">
    <location>
        <begin position="299"/>
        <end position="326"/>
    </location>
</feature>
<feature type="domain" description="C2H2-type" evidence="13">
    <location>
        <begin position="270"/>
        <end position="298"/>
    </location>
</feature>
<evidence type="ECO:0000256" key="5">
    <source>
        <dbReference type="ARBA" id="ARBA00022833"/>
    </source>
</evidence>
<feature type="domain" description="C2H2-type" evidence="13">
    <location>
        <begin position="412"/>
        <end position="439"/>
    </location>
</feature>
<feature type="compositionally biased region" description="Basic and acidic residues" evidence="12">
    <location>
        <begin position="164"/>
        <end position="174"/>
    </location>
</feature>
<dbReference type="RefSeq" id="XP_062698780.1">
    <property type="nucleotide sequence ID" value="XM_062842796.1"/>
</dbReference>
<evidence type="ECO:0000256" key="7">
    <source>
        <dbReference type="ARBA" id="ARBA00023125"/>
    </source>
</evidence>
<feature type="domain" description="C2H2-type" evidence="13">
    <location>
        <begin position="205"/>
        <end position="233"/>
    </location>
</feature>
<keyword evidence="8" id="KW-0804">Transcription</keyword>
<protein>
    <recommendedName>
        <fullName evidence="17">C2h2-type zn-finger protein</fullName>
    </recommendedName>
</protein>
<evidence type="ECO:0000313" key="16">
    <source>
        <dbReference type="Proteomes" id="UP000069940"/>
    </source>
</evidence>
<keyword evidence="4 10" id="KW-0863">Zinc-finger</keyword>
<proteinExistence type="predicted"/>
<keyword evidence="16" id="KW-1185">Reference proteome</keyword>
<keyword evidence="7" id="KW-0238">DNA-binding</keyword>
<dbReference type="Pfam" id="PF13912">
    <property type="entry name" value="zf-C2H2_6"/>
    <property type="match status" value="1"/>
</dbReference>
<feature type="domain" description="C2H2-type" evidence="13">
    <location>
        <begin position="177"/>
        <end position="204"/>
    </location>
</feature>
<dbReference type="InterPro" id="IPR013087">
    <property type="entry name" value="Znf_C2H2_type"/>
</dbReference>
<evidence type="ECO:0000256" key="3">
    <source>
        <dbReference type="ARBA" id="ARBA00022737"/>
    </source>
</evidence>
<evidence type="ECO:0000313" key="15">
    <source>
        <dbReference type="EnsemblMetazoa" id="AALFPA23_005403.P6901"/>
    </source>
</evidence>
<evidence type="ECO:0000259" key="14">
    <source>
        <dbReference type="PROSITE" id="PS51915"/>
    </source>
</evidence>
<evidence type="ECO:0000256" key="6">
    <source>
        <dbReference type="ARBA" id="ARBA00023015"/>
    </source>
</evidence>
<feature type="domain" description="C2H2-type" evidence="13">
    <location>
        <begin position="327"/>
        <end position="354"/>
    </location>
</feature>
<evidence type="ECO:0000256" key="11">
    <source>
        <dbReference type="PROSITE-ProRule" id="PRU01263"/>
    </source>
</evidence>
<dbReference type="SMART" id="SM00868">
    <property type="entry name" value="zf-AD"/>
    <property type="match status" value="1"/>
</dbReference>
<feature type="domain" description="C2H2-type" evidence="13">
    <location>
        <begin position="355"/>
        <end position="383"/>
    </location>
</feature>
<feature type="binding site" evidence="11">
    <location>
        <position position="51"/>
    </location>
    <ligand>
        <name>Zn(2+)</name>
        <dbReference type="ChEBI" id="CHEBI:29105"/>
    </ligand>
</feature>
<feature type="domain" description="C2H2-type" evidence="13">
    <location>
        <begin position="235"/>
        <end position="265"/>
    </location>
</feature>
<dbReference type="PROSITE" id="PS50157">
    <property type="entry name" value="ZINC_FINGER_C2H2_2"/>
    <property type="match status" value="9"/>
</dbReference>
<reference evidence="16" key="1">
    <citation type="journal article" date="2015" name="Proc. Natl. Acad. Sci. U.S.A.">
        <title>Genome sequence of the Asian Tiger mosquito, Aedes albopictus, reveals insights into its biology, genetics, and evolution.</title>
        <authorList>
            <person name="Chen X.G."/>
            <person name="Jiang X."/>
            <person name="Gu J."/>
            <person name="Xu M."/>
            <person name="Wu Y."/>
            <person name="Deng Y."/>
            <person name="Zhang C."/>
            <person name="Bonizzoni M."/>
            <person name="Dermauw W."/>
            <person name="Vontas J."/>
            <person name="Armbruster P."/>
            <person name="Huang X."/>
            <person name="Yang Y."/>
            <person name="Zhang H."/>
            <person name="He W."/>
            <person name="Peng H."/>
            <person name="Liu Y."/>
            <person name="Wu K."/>
            <person name="Chen J."/>
            <person name="Lirakis M."/>
            <person name="Topalis P."/>
            <person name="Van Leeuwen T."/>
            <person name="Hall A.B."/>
            <person name="Jiang X."/>
            <person name="Thorpe C."/>
            <person name="Mueller R.L."/>
            <person name="Sun C."/>
            <person name="Waterhouse R.M."/>
            <person name="Yan G."/>
            <person name="Tu Z.J."/>
            <person name="Fang X."/>
            <person name="James A.A."/>
        </authorList>
    </citation>
    <scope>NUCLEOTIDE SEQUENCE [LARGE SCALE GENOMIC DNA]</scope>
    <source>
        <strain evidence="16">Foshan</strain>
    </source>
</reference>
<sequence>MNSKLICRVCANVCPAGAELQKFESVSGIYFRLTDLQPLEEILPDRTCRDCYDKLVLFDGFRTMCLEAYEQLSKKDVSEAVELNDIKNEIKKEVSHETESNAPNFTDVLEVKMETLDNPIESAGESESSGNDDDDVDDDDDDDYFDEQEAQPKKTRGRKPGPQSKEKKSKDSKNNKIHCDQCEKFFYNAERHQAHMRVHQGLKPATCEICNREFAKFTYLKVHMGMMHSEDKQKVMCDVPECGRSFATLAGMVAHKNVKHLGKVVPKQEHVCEYCGKVFASTSMLKLHRDKHHEGIRKHTCTVCGKSHDSRHKLKFHMLRHEGIKQYTCHICGAKKTTPTELKIHINRHTREKKYPCGQCEAVFLSTGNKSRHVRLVHQGIKNFKCTYCDRAFGKAETLKHHVMIHTGEKPHECQLCGKRFIQQVALQTHMKTHNKQSRTAAGDS</sequence>
<evidence type="ECO:0000256" key="8">
    <source>
        <dbReference type="ARBA" id="ARBA00023163"/>
    </source>
</evidence>
<dbReference type="PROSITE" id="PS51915">
    <property type="entry name" value="ZAD"/>
    <property type="match status" value="1"/>
</dbReference>
<keyword evidence="2 11" id="KW-0479">Metal-binding</keyword>
<accession>A0ABM1Y3Q9</accession>
<evidence type="ECO:0000259" key="13">
    <source>
        <dbReference type="PROSITE" id="PS50157"/>
    </source>
</evidence>
<dbReference type="InterPro" id="IPR012934">
    <property type="entry name" value="Znf_AD"/>
</dbReference>
<dbReference type="GeneID" id="109623294"/>
<evidence type="ECO:0000256" key="1">
    <source>
        <dbReference type="ARBA" id="ARBA00004123"/>
    </source>
</evidence>
<evidence type="ECO:0008006" key="17">
    <source>
        <dbReference type="Google" id="ProtNLM"/>
    </source>
</evidence>
<reference evidence="15" key="2">
    <citation type="submission" date="2025-05" db="UniProtKB">
        <authorList>
            <consortium name="EnsemblMetazoa"/>
        </authorList>
    </citation>
    <scope>IDENTIFICATION</scope>
    <source>
        <strain evidence="15">Foshan</strain>
    </source>
</reference>
<dbReference type="InterPro" id="IPR036236">
    <property type="entry name" value="Znf_C2H2_sf"/>
</dbReference>
<name>A0ABM1Y3Q9_AEDAL</name>
<feature type="region of interest" description="Disordered" evidence="12">
    <location>
        <begin position="120"/>
        <end position="174"/>
    </location>
</feature>
<evidence type="ECO:0000256" key="4">
    <source>
        <dbReference type="ARBA" id="ARBA00022771"/>
    </source>
</evidence>
<feature type="compositionally biased region" description="Acidic residues" evidence="12">
    <location>
        <begin position="130"/>
        <end position="149"/>
    </location>
</feature>